<evidence type="ECO:0000259" key="5">
    <source>
        <dbReference type="PROSITE" id="PS50977"/>
    </source>
</evidence>
<comment type="caution">
    <text evidence="6">The sequence shown here is derived from an EMBL/GenBank/DDBJ whole genome shotgun (WGS) entry which is preliminary data.</text>
</comment>
<dbReference type="OrthoDB" id="4567939at2"/>
<keyword evidence="1" id="KW-0805">Transcription regulation</keyword>
<dbReference type="InterPro" id="IPR009057">
    <property type="entry name" value="Homeodomain-like_sf"/>
</dbReference>
<keyword evidence="3" id="KW-0804">Transcription</keyword>
<reference evidence="6 7" key="1">
    <citation type="submission" date="2018-10" db="EMBL/GenBank/DDBJ databases">
        <title>Genome sequencing of Arthrobacter oryzae TNB02.</title>
        <authorList>
            <person name="Cho Y.-J."/>
            <person name="Cho A."/>
            <person name="Kim O.-S."/>
        </authorList>
    </citation>
    <scope>NUCLEOTIDE SEQUENCE [LARGE SCALE GENOMIC DNA]</scope>
    <source>
        <strain evidence="6 7">TNB02</strain>
    </source>
</reference>
<keyword evidence="7" id="KW-1185">Reference proteome</keyword>
<dbReference type="InterPro" id="IPR001647">
    <property type="entry name" value="HTH_TetR"/>
</dbReference>
<evidence type="ECO:0000256" key="2">
    <source>
        <dbReference type="ARBA" id="ARBA00023125"/>
    </source>
</evidence>
<evidence type="ECO:0000313" key="7">
    <source>
        <dbReference type="Proteomes" id="UP000273807"/>
    </source>
</evidence>
<dbReference type="PROSITE" id="PS50977">
    <property type="entry name" value="HTH_TETR_2"/>
    <property type="match status" value="1"/>
</dbReference>
<dbReference type="PANTHER" id="PTHR30055:SF234">
    <property type="entry name" value="HTH-TYPE TRANSCRIPTIONAL REGULATOR BETI"/>
    <property type="match status" value="1"/>
</dbReference>
<dbReference type="InterPro" id="IPR050109">
    <property type="entry name" value="HTH-type_TetR-like_transc_reg"/>
</dbReference>
<evidence type="ECO:0000256" key="3">
    <source>
        <dbReference type="ARBA" id="ARBA00023163"/>
    </source>
</evidence>
<dbReference type="Gene3D" id="1.10.357.10">
    <property type="entry name" value="Tetracycline Repressor, domain 2"/>
    <property type="match status" value="1"/>
</dbReference>
<feature type="domain" description="HTH tetR-type" evidence="5">
    <location>
        <begin position="21"/>
        <end position="81"/>
    </location>
</feature>
<sequence>MVMTTPLDAVPKTSLRARRRARTHDEILESVVHVFAIDGGSGAVIDQIATEAGLSRATLYSYFPGGVDELIAAAYDWLGEQFVQQAEERLRGLSDWRSRILTHAELMAEWGSDRYRGAFYNIVGPKLISATHPTGVGSQSTLRLVETELARAQEIGEVDEAVDPRSVAALLTGCVKVIGVESARNKASADSHLEALRALLRGLDRA</sequence>
<feature type="DNA-binding region" description="H-T-H motif" evidence="4">
    <location>
        <begin position="44"/>
        <end position="63"/>
    </location>
</feature>
<keyword evidence="2 4" id="KW-0238">DNA-binding</keyword>
<dbReference type="EMBL" id="RBED01000111">
    <property type="protein sequence ID" value="RNL52978.1"/>
    <property type="molecule type" value="Genomic_DNA"/>
</dbReference>
<evidence type="ECO:0000256" key="4">
    <source>
        <dbReference type="PROSITE-ProRule" id="PRU00335"/>
    </source>
</evidence>
<dbReference type="Pfam" id="PF00440">
    <property type="entry name" value="TetR_N"/>
    <property type="match status" value="1"/>
</dbReference>
<evidence type="ECO:0000313" key="6">
    <source>
        <dbReference type="EMBL" id="RNL52978.1"/>
    </source>
</evidence>
<evidence type="ECO:0000256" key="1">
    <source>
        <dbReference type="ARBA" id="ARBA00023015"/>
    </source>
</evidence>
<dbReference type="GO" id="GO:0003700">
    <property type="term" value="F:DNA-binding transcription factor activity"/>
    <property type="evidence" value="ECO:0007669"/>
    <property type="project" value="TreeGrafter"/>
</dbReference>
<accession>A0A3N0BUK1</accession>
<dbReference type="SUPFAM" id="SSF46689">
    <property type="entry name" value="Homeodomain-like"/>
    <property type="match status" value="1"/>
</dbReference>
<dbReference type="PANTHER" id="PTHR30055">
    <property type="entry name" value="HTH-TYPE TRANSCRIPTIONAL REGULATOR RUTR"/>
    <property type="match status" value="1"/>
</dbReference>
<gene>
    <name evidence="6" type="ORF">D7003_13490</name>
</gene>
<proteinExistence type="predicted"/>
<organism evidence="6 7">
    <name type="scientific">Arthrobacter oryzae</name>
    <dbReference type="NCBI Taxonomy" id="409290"/>
    <lineage>
        <taxon>Bacteria</taxon>
        <taxon>Bacillati</taxon>
        <taxon>Actinomycetota</taxon>
        <taxon>Actinomycetes</taxon>
        <taxon>Micrococcales</taxon>
        <taxon>Micrococcaceae</taxon>
        <taxon>Arthrobacter</taxon>
    </lineage>
</organism>
<dbReference type="GO" id="GO:0000976">
    <property type="term" value="F:transcription cis-regulatory region binding"/>
    <property type="evidence" value="ECO:0007669"/>
    <property type="project" value="TreeGrafter"/>
</dbReference>
<dbReference type="AlphaFoldDB" id="A0A3N0BUK1"/>
<dbReference type="Proteomes" id="UP000273807">
    <property type="component" value="Unassembled WGS sequence"/>
</dbReference>
<name>A0A3N0BUK1_9MICC</name>
<protein>
    <submittedName>
        <fullName evidence="6">TetR/AcrR family transcriptional regulator</fullName>
    </submittedName>
</protein>